<name>A0A1H7VH59_9LACT</name>
<gene>
    <name evidence="2" type="ORF">APU01nite_18610</name>
    <name evidence="3" type="ORF">SAMN04488100_12448</name>
</gene>
<sequence length="43" mass="4718">MSTKIAVNGFGRVGRTVLRRLLDTDSDLEVVAVNDLSDIENLD</sequence>
<dbReference type="AlphaFoldDB" id="A0A1H7VH59"/>
<organism evidence="3 4">
    <name type="scientific">Alkalibacterium putridalgicola</name>
    <dbReference type="NCBI Taxonomy" id="426703"/>
    <lineage>
        <taxon>Bacteria</taxon>
        <taxon>Bacillati</taxon>
        <taxon>Bacillota</taxon>
        <taxon>Bacilli</taxon>
        <taxon>Lactobacillales</taxon>
        <taxon>Carnobacteriaceae</taxon>
        <taxon>Alkalibacterium</taxon>
    </lineage>
</organism>
<dbReference type="GO" id="GO:0051287">
    <property type="term" value="F:NAD binding"/>
    <property type="evidence" value="ECO:0007669"/>
    <property type="project" value="InterPro"/>
</dbReference>
<keyword evidence="5" id="KW-1185">Reference proteome</keyword>
<evidence type="ECO:0000259" key="1">
    <source>
        <dbReference type="Pfam" id="PF00044"/>
    </source>
</evidence>
<reference evidence="3 4" key="1">
    <citation type="submission" date="2016-10" db="EMBL/GenBank/DDBJ databases">
        <authorList>
            <person name="de Groot N.N."/>
        </authorList>
    </citation>
    <scope>NUCLEOTIDE SEQUENCE [LARGE SCALE GENOMIC DNA]</scope>
    <source>
        <strain evidence="3 4">DSM 19182</strain>
    </source>
</reference>
<reference evidence="2 5" key="2">
    <citation type="submission" date="2019-07" db="EMBL/GenBank/DDBJ databases">
        <title>Whole genome shotgun sequence of Alkalibacterium putridalgicola NBRC 103243.</title>
        <authorList>
            <person name="Hosoyama A."/>
            <person name="Uohara A."/>
            <person name="Ohji S."/>
            <person name="Ichikawa N."/>
        </authorList>
    </citation>
    <scope>NUCLEOTIDE SEQUENCE [LARGE SCALE GENOMIC DNA]</scope>
    <source>
        <strain evidence="2 5">NBRC 103243</strain>
    </source>
</reference>
<accession>A0A1H7VH59</accession>
<dbReference type="Proteomes" id="UP000198548">
    <property type="component" value="Unassembled WGS sequence"/>
</dbReference>
<evidence type="ECO:0000313" key="2">
    <source>
        <dbReference type="EMBL" id="GEK89822.1"/>
    </source>
</evidence>
<dbReference type="RefSeq" id="WP_245750960.1">
    <property type="nucleotide sequence ID" value="NZ_BJUX01000023.1"/>
</dbReference>
<dbReference type="STRING" id="426703.SAMN04488100_12448"/>
<dbReference type="EMBL" id="FOBL01000024">
    <property type="protein sequence ID" value="SEM08563.1"/>
    <property type="molecule type" value="Genomic_DNA"/>
</dbReference>
<evidence type="ECO:0000313" key="3">
    <source>
        <dbReference type="EMBL" id="SEM08563.1"/>
    </source>
</evidence>
<protein>
    <submittedName>
        <fullName evidence="3">Glyceraldehyde 3-phosphate dehydrogenase, NAD binding domain</fullName>
    </submittedName>
</protein>
<dbReference type="Pfam" id="PF00044">
    <property type="entry name" value="Gp_dh_N"/>
    <property type="match status" value="1"/>
</dbReference>
<evidence type="ECO:0000313" key="4">
    <source>
        <dbReference type="Proteomes" id="UP000198548"/>
    </source>
</evidence>
<dbReference type="EMBL" id="BJUX01000023">
    <property type="protein sequence ID" value="GEK89822.1"/>
    <property type="molecule type" value="Genomic_DNA"/>
</dbReference>
<proteinExistence type="predicted"/>
<dbReference type="Proteomes" id="UP000321425">
    <property type="component" value="Unassembled WGS sequence"/>
</dbReference>
<dbReference type="Gene3D" id="3.40.50.720">
    <property type="entry name" value="NAD(P)-binding Rossmann-like Domain"/>
    <property type="match status" value="1"/>
</dbReference>
<feature type="domain" description="Glyceraldehyde 3-phosphate dehydrogenase NAD(P) binding" evidence="1">
    <location>
        <begin position="4"/>
        <end position="42"/>
    </location>
</feature>
<dbReference type="InterPro" id="IPR020828">
    <property type="entry name" value="GlycerAld_3-P_DH_NAD(P)-bd"/>
</dbReference>
<evidence type="ECO:0000313" key="5">
    <source>
        <dbReference type="Proteomes" id="UP000321425"/>
    </source>
</evidence>
<dbReference type="SUPFAM" id="SSF51735">
    <property type="entry name" value="NAD(P)-binding Rossmann-fold domains"/>
    <property type="match status" value="1"/>
</dbReference>
<dbReference type="InterPro" id="IPR036291">
    <property type="entry name" value="NAD(P)-bd_dom_sf"/>
</dbReference>